<dbReference type="SUPFAM" id="SSF102405">
    <property type="entry name" value="MCP/YpsA-like"/>
    <property type="match status" value="1"/>
</dbReference>
<sequence>MPRASLVSIADFSEVMETHQASQHRASSCAINTFDTCPLHRAAKPVGQGEQIREMYVSVNDDAENAAAKDDCELSDSRFYHADSEAKFAESAPQDTPQTRHPAYRLAFQDRDFLVREELRPIRFQLELLKPEMLLEEAGVGSTLVMYGSARIPPPEATALALEQAEQLPEEEALVVRNLAAKAKYYDEAFKLGKLVGEKAIIEGGKRQFVVCSGGGPSIMEAANKGASEAGAESIGLNIVLPHEQAPNPYVTPYLSFQFHYFALRKMHFLLRARAVAVFPGGFGTFDEFFELMTLIQTGKMKPIPILLFGKHFWNRVINFEALAEEGTISRKDLDLITWCETADEAWSAIADFYDLDR</sequence>
<dbReference type="PANTHER" id="PTHR43393:SF3">
    <property type="entry name" value="LYSINE DECARBOXYLASE-LIKE PROTEIN"/>
    <property type="match status" value="1"/>
</dbReference>
<dbReference type="Pfam" id="PF03641">
    <property type="entry name" value="Lysine_decarbox"/>
    <property type="match status" value="1"/>
</dbReference>
<evidence type="ECO:0000256" key="2">
    <source>
        <dbReference type="ARBA" id="ARBA00011985"/>
    </source>
</evidence>
<evidence type="ECO:0000256" key="3">
    <source>
        <dbReference type="ARBA" id="ARBA00031983"/>
    </source>
</evidence>
<gene>
    <name evidence="4" type="ORF">CP97_04445</name>
</gene>
<evidence type="ECO:0000313" key="5">
    <source>
        <dbReference type="Proteomes" id="UP000059113"/>
    </source>
</evidence>
<reference evidence="5" key="2">
    <citation type="submission" date="2015-04" db="EMBL/GenBank/DDBJ databases">
        <title>The complete genome sequence of Erythrobacter sp. s21-N3.</title>
        <authorList>
            <person name="Zhuang L."/>
            <person name="Liu Y."/>
            <person name="Shao Z."/>
        </authorList>
    </citation>
    <scope>NUCLEOTIDE SEQUENCE [LARGE SCALE GENOMIC DNA]</scope>
    <source>
        <strain evidence="5">s21-N3</strain>
    </source>
</reference>
<protein>
    <recommendedName>
        <fullName evidence="3">AMP nucleosidase</fullName>
        <ecNumber evidence="2">3.2.2.4</ecNumber>
    </recommendedName>
    <alternativeName>
        <fullName evidence="3">AMP nucleosidase</fullName>
    </alternativeName>
</protein>
<dbReference type="GO" id="GO:0009691">
    <property type="term" value="P:cytokinin biosynthetic process"/>
    <property type="evidence" value="ECO:0007669"/>
    <property type="project" value="InterPro"/>
</dbReference>
<dbReference type="InterPro" id="IPR005269">
    <property type="entry name" value="LOG"/>
</dbReference>
<dbReference type="InterPro" id="IPR031100">
    <property type="entry name" value="LOG_fam"/>
</dbReference>
<dbReference type="EMBL" id="CP011310">
    <property type="protein sequence ID" value="AKQ43166.2"/>
    <property type="molecule type" value="Genomic_DNA"/>
</dbReference>
<dbReference type="NCBIfam" id="TIGR00730">
    <property type="entry name" value="Rossman fold protein, TIGR00730 family"/>
    <property type="match status" value="1"/>
</dbReference>
<dbReference type="STRING" id="1648404.CP97_04445"/>
<dbReference type="GO" id="GO:0005829">
    <property type="term" value="C:cytosol"/>
    <property type="evidence" value="ECO:0007669"/>
    <property type="project" value="TreeGrafter"/>
</dbReference>
<dbReference type="EC" id="3.2.2.4" evidence="2"/>
<dbReference type="Proteomes" id="UP000059113">
    <property type="component" value="Chromosome"/>
</dbReference>
<accession>A0A0H4VJV0</accession>
<proteinExistence type="predicted"/>
<dbReference type="GO" id="GO:0008714">
    <property type="term" value="F:AMP nucleosidase activity"/>
    <property type="evidence" value="ECO:0007669"/>
    <property type="project" value="UniProtKB-EC"/>
</dbReference>
<evidence type="ECO:0000256" key="1">
    <source>
        <dbReference type="ARBA" id="ARBA00000274"/>
    </source>
</evidence>
<organism evidence="4 5">
    <name type="scientific">Aurantiacibacter atlanticus</name>
    <dbReference type="NCBI Taxonomy" id="1648404"/>
    <lineage>
        <taxon>Bacteria</taxon>
        <taxon>Pseudomonadati</taxon>
        <taxon>Pseudomonadota</taxon>
        <taxon>Alphaproteobacteria</taxon>
        <taxon>Sphingomonadales</taxon>
        <taxon>Erythrobacteraceae</taxon>
        <taxon>Aurantiacibacter</taxon>
    </lineage>
</organism>
<dbReference type="PANTHER" id="PTHR43393">
    <property type="entry name" value="CYTOKININ RIBOSIDE 5'-MONOPHOSPHATE PHOSPHORIBOHYDROLASE"/>
    <property type="match status" value="1"/>
</dbReference>
<reference evidence="4 5" key="1">
    <citation type="journal article" date="2015" name="Int. J. Syst. Evol. Microbiol.">
        <title>Erythrobacter atlanticus sp. nov., a bacterium from ocean sediment able to degrade polycyclic aromatic hydrocarbons.</title>
        <authorList>
            <person name="Zhuang L."/>
            <person name="Liu Y."/>
            <person name="Wang L."/>
            <person name="Wang W."/>
            <person name="Shao Z."/>
        </authorList>
    </citation>
    <scope>NUCLEOTIDE SEQUENCE [LARGE SCALE GENOMIC DNA]</scope>
    <source>
        <strain evidence="5">s21-N3</strain>
    </source>
</reference>
<keyword evidence="5" id="KW-1185">Reference proteome</keyword>
<dbReference type="Gene3D" id="3.40.50.450">
    <property type="match status" value="1"/>
</dbReference>
<dbReference type="KEGG" id="ery:CP97_04445"/>
<dbReference type="InterPro" id="IPR052341">
    <property type="entry name" value="LOG_family_nucleotidases"/>
</dbReference>
<comment type="catalytic activity">
    <reaction evidence="1">
        <text>AMP + H2O = D-ribose 5-phosphate + adenine</text>
        <dbReference type="Rhea" id="RHEA:20129"/>
        <dbReference type="ChEBI" id="CHEBI:15377"/>
        <dbReference type="ChEBI" id="CHEBI:16708"/>
        <dbReference type="ChEBI" id="CHEBI:78346"/>
        <dbReference type="ChEBI" id="CHEBI:456215"/>
        <dbReference type="EC" id="3.2.2.4"/>
    </reaction>
</comment>
<name>A0A0H4VJV0_9SPHN</name>
<evidence type="ECO:0000313" key="4">
    <source>
        <dbReference type="EMBL" id="AKQ43166.2"/>
    </source>
</evidence>
<dbReference type="AlphaFoldDB" id="A0A0H4VJV0"/>